<dbReference type="HOGENOM" id="CLU_047070_0_0_1"/>
<dbReference type="GO" id="GO:0032259">
    <property type="term" value="P:methylation"/>
    <property type="evidence" value="ECO:0007669"/>
    <property type="project" value="UniProtKB-KW"/>
</dbReference>
<dbReference type="InParanoid" id="D8SZB2"/>
<evidence type="ECO:0000256" key="2">
    <source>
        <dbReference type="ARBA" id="ARBA00022603"/>
    </source>
</evidence>
<keyword evidence="4" id="KW-0808">Transferase</keyword>
<dbReference type="Pfam" id="PF08241">
    <property type="entry name" value="Methyltransf_11"/>
    <property type="match status" value="1"/>
</dbReference>
<evidence type="ECO:0000256" key="6">
    <source>
        <dbReference type="ARBA" id="ARBA00060463"/>
    </source>
</evidence>
<dbReference type="Gramene" id="EFJ10178">
    <property type="protein sequence ID" value="EFJ10178"/>
    <property type="gene ID" value="SELMODRAFT_46133"/>
</dbReference>
<reference evidence="8 9" key="1">
    <citation type="journal article" date="2011" name="Science">
        <title>The Selaginella genome identifies genetic changes associated with the evolution of vascular plants.</title>
        <authorList>
            <person name="Banks J.A."/>
            <person name="Nishiyama T."/>
            <person name="Hasebe M."/>
            <person name="Bowman J.L."/>
            <person name="Gribskov M."/>
            <person name="dePamphilis C."/>
            <person name="Albert V.A."/>
            <person name="Aono N."/>
            <person name="Aoyama T."/>
            <person name="Ambrose B.A."/>
            <person name="Ashton N.W."/>
            <person name="Axtell M.J."/>
            <person name="Barker E."/>
            <person name="Barker M.S."/>
            <person name="Bennetzen J.L."/>
            <person name="Bonawitz N.D."/>
            <person name="Chapple C."/>
            <person name="Cheng C."/>
            <person name="Correa L.G."/>
            <person name="Dacre M."/>
            <person name="DeBarry J."/>
            <person name="Dreyer I."/>
            <person name="Elias M."/>
            <person name="Engstrom E.M."/>
            <person name="Estelle M."/>
            <person name="Feng L."/>
            <person name="Finet C."/>
            <person name="Floyd S.K."/>
            <person name="Frommer W.B."/>
            <person name="Fujita T."/>
            <person name="Gramzow L."/>
            <person name="Gutensohn M."/>
            <person name="Harholt J."/>
            <person name="Hattori M."/>
            <person name="Heyl A."/>
            <person name="Hirai T."/>
            <person name="Hiwatashi Y."/>
            <person name="Ishikawa M."/>
            <person name="Iwata M."/>
            <person name="Karol K.G."/>
            <person name="Koehler B."/>
            <person name="Kolukisaoglu U."/>
            <person name="Kubo M."/>
            <person name="Kurata T."/>
            <person name="Lalonde S."/>
            <person name="Li K."/>
            <person name="Li Y."/>
            <person name="Litt A."/>
            <person name="Lyons E."/>
            <person name="Manning G."/>
            <person name="Maruyama T."/>
            <person name="Michael T.P."/>
            <person name="Mikami K."/>
            <person name="Miyazaki S."/>
            <person name="Morinaga S."/>
            <person name="Murata T."/>
            <person name="Mueller-Roeber B."/>
            <person name="Nelson D.R."/>
            <person name="Obara M."/>
            <person name="Oguri Y."/>
            <person name="Olmstead R.G."/>
            <person name="Onodera N."/>
            <person name="Petersen B.L."/>
            <person name="Pils B."/>
            <person name="Prigge M."/>
            <person name="Rensing S.A."/>
            <person name="Riano-Pachon D.M."/>
            <person name="Roberts A.W."/>
            <person name="Sato Y."/>
            <person name="Scheller H.V."/>
            <person name="Schulz B."/>
            <person name="Schulz C."/>
            <person name="Shakirov E.V."/>
            <person name="Shibagaki N."/>
            <person name="Shinohara N."/>
            <person name="Shippen D.E."/>
            <person name="Soerensen I."/>
            <person name="Sotooka R."/>
            <person name="Sugimoto N."/>
            <person name="Sugita M."/>
            <person name="Sumikawa N."/>
            <person name="Tanurdzic M."/>
            <person name="Theissen G."/>
            <person name="Ulvskov P."/>
            <person name="Wakazuki S."/>
            <person name="Weng J.K."/>
            <person name="Willats W.W."/>
            <person name="Wipf D."/>
            <person name="Wolf P.G."/>
            <person name="Yang L."/>
            <person name="Zimmer A.D."/>
            <person name="Zhu Q."/>
            <person name="Mitros T."/>
            <person name="Hellsten U."/>
            <person name="Loque D."/>
            <person name="Otillar R."/>
            <person name="Salamov A."/>
            <person name="Schmutz J."/>
            <person name="Shapiro H."/>
            <person name="Lindquist E."/>
            <person name="Lucas S."/>
            <person name="Rokhsar D."/>
            <person name="Grigoriev I.V."/>
        </authorList>
    </citation>
    <scope>NUCLEOTIDE SEQUENCE [LARGE SCALE GENOMIC DNA]</scope>
</reference>
<name>D8SZB2_SELML</name>
<evidence type="ECO:0000313" key="9">
    <source>
        <dbReference type="Proteomes" id="UP000001514"/>
    </source>
</evidence>
<dbReference type="InterPro" id="IPR029063">
    <property type="entry name" value="SAM-dependent_MTases_sf"/>
</dbReference>
<dbReference type="PANTHER" id="PTHR43591">
    <property type="entry name" value="METHYLTRANSFERASE"/>
    <property type="match status" value="1"/>
</dbReference>
<dbReference type="GO" id="GO:0010287">
    <property type="term" value="C:plastoglobule"/>
    <property type="evidence" value="ECO:0007669"/>
    <property type="project" value="UniProtKB-SubCell"/>
</dbReference>
<keyword evidence="1" id="KW-0150">Chloroplast</keyword>
<dbReference type="KEGG" id="smo:SELMODRAFT_46133"/>
<evidence type="ECO:0000256" key="3">
    <source>
        <dbReference type="ARBA" id="ARBA00022640"/>
    </source>
</evidence>
<evidence type="ECO:0000256" key="4">
    <source>
        <dbReference type="ARBA" id="ARBA00022679"/>
    </source>
</evidence>
<evidence type="ECO:0000256" key="1">
    <source>
        <dbReference type="ARBA" id="ARBA00022528"/>
    </source>
</evidence>
<dbReference type="Proteomes" id="UP000001514">
    <property type="component" value="Unassembled WGS sequence"/>
</dbReference>
<dbReference type="SUPFAM" id="SSF53335">
    <property type="entry name" value="S-adenosyl-L-methionine-dependent methyltransferases"/>
    <property type="match status" value="1"/>
</dbReference>
<dbReference type="FunCoup" id="D8SZB2">
    <property type="interactions" value="225"/>
</dbReference>
<evidence type="ECO:0000313" key="8">
    <source>
        <dbReference type="EMBL" id="EFJ10178.1"/>
    </source>
</evidence>
<dbReference type="InterPro" id="IPR013216">
    <property type="entry name" value="Methyltransf_11"/>
</dbReference>
<dbReference type="FunFam" id="3.40.50.150:FF:000144">
    <property type="entry name" value="Putative methyltransferase, chloroplastic"/>
    <property type="match status" value="1"/>
</dbReference>
<dbReference type="EMBL" id="GL377655">
    <property type="protein sequence ID" value="EFJ10178.1"/>
    <property type="molecule type" value="Genomic_DNA"/>
</dbReference>
<keyword evidence="5" id="KW-0809">Transit peptide</keyword>
<comment type="subcellular location">
    <subcellularLocation>
        <location evidence="6">Plastid</location>
        <location evidence="6">Chloroplast</location>
        <location evidence="6">Plastoglobule</location>
    </subcellularLocation>
</comment>
<keyword evidence="2" id="KW-0489">Methyltransferase</keyword>
<evidence type="ECO:0000256" key="5">
    <source>
        <dbReference type="ARBA" id="ARBA00022946"/>
    </source>
</evidence>
<feature type="non-terminal residue" evidence="8">
    <location>
        <position position="1"/>
    </location>
</feature>
<feature type="domain" description="Methyltransferase type 11" evidence="7">
    <location>
        <begin position="113"/>
        <end position="213"/>
    </location>
</feature>
<dbReference type="GO" id="GO:0008757">
    <property type="term" value="F:S-adenosylmethionine-dependent methyltransferase activity"/>
    <property type="evidence" value="ECO:0007669"/>
    <property type="project" value="InterPro"/>
</dbReference>
<dbReference type="CDD" id="cd02440">
    <property type="entry name" value="AdoMet_MTases"/>
    <property type="match status" value="1"/>
</dbReference>
<feature type="non-terminal residue" evidence="8">
    <location>
        <position position="269"/>
    </location>
</feature>
<dbReference type="STRING" id="88036.D8SZB2"/>
<protein>
    <recommendedName>
        <fullName evidence="7">Methyltransferase type 11 domain-containing protein</fullName>
    </recommendedName>
</protein>
<evidence type="ECO:0000259" key="7">
    <source>
        <dbReference type="Pfam" id="PF08241"/>
    </source>
</evidence>
<gene>
    <name evidence="8" type="ORF">SELMODRAFT_46133</name>
</gene>
<keyword evidence="3" id="KW-0934">Plastid</keyword>
<organism evidence="9">
    <name type="scientific">Selaginella moellendorffii</name>
    <name type="common">Spikemoss</name>
    <dbReference type="NCBI Taxonomy" id="88036"/>
    <lineage>
        <taxon>Eukaryota</taxon>
        <taxon>Viridiplantae</taxon>
        <taxon>Streptophyta</taxon>
        <taxon>Embryophyta</taxon>
        <taxon>Tracheophyta</taxon>
        <taxon>Lycopodiopsida</taxon>
        <taxon>Selaginellales</taxon>
        <taxon>Selaginellaceae</taxon>
        <taxon>Selaginella</taxon>
    </lineage>
</organism>
<dbReference type="OrthoDB" id="10017101at2759"/>
<dbReference type="Gene3D" id="3.40.50.150">
    <property type="entry name" value="Vaccinia Virus protein VP39"/>
    <property type="match status" value="1"/>
</dbReference>
<dbReference type="GO" id="GO:0008168">
    <property type="term" value="F:methyltransferase activity"/>
    <property type="evidence" value="ECO:0000318"/>
    <property type="project" value="GO_Central"/>
</dbReference>
<proteinExistence type="predicted"/>
<dbReference type="AlphaFoldDB" id="D8SZB2"/>
<keyword evidence="9" id="KW-1185">Reference proteome</keyword>
<accession>D8SZB2</accession>
<sequence>ELLACPICFDALLRKGPPGINQFAIAKSGFQCSTCKRSFSSRNEYLDLTVTSGAKDYVEVPPTGTELFRNPLVSLIYERGWRQNFERSGFPGPDEELKMALEYLRPAFGGVIVDVSCGSGLFTRRLAKCGSFAAVIALDFSESMLRQCAEFVKQDKSLRTADIALVRADVIRLPFASGTVSAIHAGAALHCWPSPSSAVAEICRVLKPGGVFVATTFLSNSIFPFLPQRRSSSLRYWTEKELEELCKLCGLVDYQKKIKGNFIMLTARK</sequence>
<dbReference type="PANTHER" id="PTHR43591:SF99">
    <property type="entry name" value="OS06G0646000 PROTEIN"/>
    <property type="match status" value="1"/>
</dbReference>